<proteinExistence type="predicted"/>
<evidence type="ECO:0000256" key="1">
    <source>
        <dbReference type="SAM" id="SignalP"/>
    </source>
</evidence>
<dbReference type="EMBL" id="HACA01018191">
    <property type="protein sequence ID" value="CDW35552.1"/>
    <property type="molecule type" value="Transcribed_RNA"/>
</dbReference>
<evidence type="ECO:0000313" key="2">
    <source>
        <dbReference type="EMBL" id="CDW35552.1"/>
    </source>
</evidence>
<organism evidence="2">
    <name type="scientific">Lepeophtheirus salmonis</name>
    <name type="common">Salmon louse</name>
    <name type="synonym">Caligus salmonis</name>
    <dbReference type="NCBI Taxonomy" id="72036"/>
    <lineage>
        <taxon>Eukaryota</taxon>
        <taxon>Metazoa</taxon>
        <taxon>Ecdysozoa</taxon>
        <taxon>Arthropoda</taxon>
        <taxon>Crustacea</taxon>
        <taxon>Multicrustacea</taxon>
        <taxon>Hexanauplia</taxon>
        <taxon>Copepoda</taxon>
        <taxon>Siphonostomatoida</taxon>
        <taxon>Caligidae</taxon>
        <taxon>Lepeophtheirus</taxon>
    </lineage>
</organism>
<sequence>MVWNTMWTKYLLLNLFLLHVLSTPMLGQINKNYSVVRPVFSFEPTKTYH</sequence>
<name>A0A0K2UC75_LEPSM</name>
<protein>
    <submittedName>
        <fullName evidence="2">Uncharacterized protein</fullName>
    </submittedName>
</protein>
<reference evidence="2" key="1">
    <citation type="submission" date="2014-05" db="EMBL/GenBank/DDBJ databases">
        <authorList>
            <person name="Chronopoulou M."/>
        </authorList>
    </citation>
    <scope>NUCLEOTIDE SEQUENCE</scope>
    <source>
        <tissue evidence="2">Whole organism</tissue>
    </source>
</reference>
<accession>A0A0K2UC75</accession>
<keyword evidence="1" id="KW-0732">Signal</keyword>
<dbReference type="AlphaFoldDB" id="A0A0K2UC75"/>
<feature type="chain" id="PRO_5005488564" evidence="1">
    <location>
        <begin position="23"/>
        <end position="49"/>
    </location>
</feature>
<feature type="signal peptide" evidence="1">
    <location>
        <begin position="1"/>
        <end position="22"/>
    </location>
</feature>